<evidence type="ECO:0000256" key="7">
    <source>
        <dbReference type="ARBA" id="ARBA00023033"/>
    </source>
</evidence>
<evidence type="ECO:0000256" key="9">
    <source>
        <dbReference type="RuleBase" id="RU000461"/>
    </source>
</evidence>
<reference evidence="11" key="1">
    <citation type="submission" date="2021-01" db="UniProtKB">
        <authorList>
            <consortium name="EnsemblPlants"/>
        </authorList>
    </citation>
    <scope>IDENTIFICATION</scope>
</reference>
<dbReference type="EnsemblPlants" id="Kaladp0040s0357.1.v1.1">
    <property type="protein sequence ID" value="Kaladp0040s0357.1.v1.1.CDS.1"/>
    <property type="gene ID" value="Kaladp0040s0357.v1.1"/>
</dbReference>
<organism evidence="11 12">
    <name type="scientific">Kalanchoe fedtschenkoi</name>
    <name type="common">Lavender scallops</name>
    <name type="synonym">South American air plant</name>
    <dbReference type="NCBI Taxonomy" id="63787"/>
    <lineage>
        <taxon>Eukaryota</taxon>
        <taxon>Viridiplantae</taxon>
        <taxon>Streptophyta</taxon>
        <taxon>Embryophyta</taxon>
        <taxon>Tracheophyta</taxon>
        <taxon>Spermatophyta</taxon>
        <taxon>Magnoliopsida</taxon>
        <taxon>eudicotyledons</taxon>
        <taxon>Gunneridae</taxon>
        <taxon>Pentapetalae</taxon>
        <taxon>Saxifragales</taxon>
        <taxon>Crassulaceae</taxon>
        <taxon>Kalanchoe</taxon>
    </lineage>
</organism>
<evidence type="ECO:0000256" key="2">
    <source>
        <dbReference type="ARBA" id="ARBA00010617"/>
    </source>
</evidence>
<comment type="similarity">
    <text evidence="2 9">Belongs to the cytochrome P450 family.</text>
</comment>
<evidence type="ECO:0000313" key="12">
    <source>
        <dbReference type="Proteomes" id="UP000594263"/>
    </source>
</evidence>
<keyword evidence="12" id="KW-1185">Reference proteome</keyword>
<dbReference type="SUPFAM" id="SSF48264">
    <property type="entry name" value="Cytochrome P450"/>
    <property type="match status" value="1"/>
</dbReference>
<evidence type="ECO:0000256" key="4">
    <source>
        <dbReference type="ARBA" id="ARBA00022723"/>
    </source>
</evidence>
<dbReference type="Proteomes" id="UP000594263">
    <property type="component" value="Unplaced"/>
</dbReference>
<keyword evidence="6 8" id="KW-0408">Iron</keyword>
<dbReference type="PROSITE" id="PS00086">
    <property type="entry name" value="CYTOCHROME_P450"/>
    <property type="match status" value="1"/>
</dbReference>
<keyword evidence="5 9" id="KW-0560">Oxidoreductase</keyword>
<evidence type="ECO:0000256" key="1">
    <source>
        <dbReference type="ARBA" id="ARBA00001971"/>
    </source>
</evidence>
<accession>A0A7N0TMR6</accession>
<dbReference type="PRINTS" id="PR00463">
    <property type="entry name" value="EP450I"/>
</dbReference>
<dbReference type="AlphaFoldDB" id="A0A7N0TMR6"/>
<dbReference type="InterPro" id="IPR002401">
    <property type="entry name" value="Cyt_P450_E_grp-I"/>
</dbReference>
<proteinExistence type="inferred from homology"/>
<dbReference type="PANTHER" id="PTHR47944">
    <property type="entry name" value="CYTOCHROME P450 98A9"/>
    <property type="match status" value="1"/>
</dbReference>
<keyword evidence="4 8" id="KW-0479">Metal-binding</keyword>
<dbReference type="Gramene" id="Kaladp0040s0357.1.v1.1">
    <property type="protein sequence ID" value="Kaladp0040s0357.1.v1.1.CDS.1"/>
    <property type="gene ID" value="Kaladp0040s0357.v1.1"/>
</dbReference>
<evidence type="ECO:0000256" key="5">
    <source>
        <dbReference type="ARBA" id="ARBA00023002"/>
    </source>
</evidence>
<feature type="transmembrane region" description="Helical" evidence="10">
    <location>
        <begin position="6"/>
        <end position="25"/>
    </location>
</feature>
<evidence type="ECO:0000256" key="3">
    <source>
        <dbReference type="ARBA" id="ARBA00022617"/>
    </source>
</evidence>
<dbReference type="GO" id="GO:0016705">
    <property type="term" value="F:oxidoreductase activity, acting on paired donors, with incorporation or reduction of molecular oxygen"/>
    <property type="evidence" value="ECO:0007669"/>
    <property type="project" value="InterPro"/>
</dbReference>
<keyword evidence="10" id="KW-0472">Membrane</keyword>
<protein>
    <recommendedName>
        <fullName evidence="13">Cytochrome P450</fullName>
    </recommendedName>
</protein>
<dbReference type="PANTHER" id="PTHR47944:SF19">
    <property type="entry name" value="CYTOCHROME P450 77A4"/>
    <property type="match status" value="1"/>
</dbReference>
<dbReference type="InterPro" id="IPR017972">
    <property type="entry name" value="Cyt_P450_CS"/>
</dbReference>
<dbReference type="InterPro" id="IPR036396">
    <property type="entry name" value="Cyt_P450_sf"/>
</dbReference>
<keyword evidence="10" id="KW-0812">Transmembrane</keyword>
<dbReference type="FunFam" id="1.10.630.10:FF:000012">
    <property type="entry name" value="Cytochrome P450 family protein"/>
    <property type="match status" value="1"/>
</dbReference>
<dbReference type="Pfam" id="PF00067">
    <property type="entry name" value="p450"/>
    <property type="match status" value="1"/>
</dbReference>
<dbReference type="CDD" id="cd11075">
    <property type="entry name" value="CYP77_89"/>
    <property type="match status" value="1"/>
</dbReference>
<dbReference type="OMA" id="VEFYIEW"/>
<evidence type="ECO:0008006" key="13">
    <source>
        <dbReference type="Google" id="ProtNLM"/>
    </source>
</evidence>
<sequence length="518" mass="58019">MDEYLIYFVVFLVAAVLLNGVRKGFKSSKLEDKLPPGPRGWPVVGNLVQVLLQKRPFMHIVRDLREKHGPIFTMKMGQRTLVIITSRELMHEALIQKGAAFANRPPDSPIKHILSVGKCTVNTAEYGALWRALRRNMVSELTSPLRVRQCGWIREWAVENHMRQLRAEAAEKGFVEVLSNCRLTICSILICLCFGARLSHQRLKEIESVLKEVMLMGNPKLPDFLPVLTPLFGGLMREAKKVRKKQIESLVPLIRKRQQFVKEGGSTEQQVCKETSADFVQMVSPVGAAYIDSLFELDPPERGHLGDPELVTLASEVIIGGTDTSATILQWAMFNLVQHQDIQEKLYKEIVDTVGQNGTIQESDVEKMVYLGAVVRETLRRHPPTHFTLSHAAVTDTELAGYTIPTGVNVEFYTAWLTADPEVWENPGKFLPERFLTGDGVGVDLTGVKGVKMAPFGVGRRICPAFTLGLLHVHLILARMVHDFKWLPLPGSPPDPTETFAFTVVMKNPLKAIIKPRV</sequence>
<dbReference type="GO" id="GO:0005506">
    <property type="term" value="F:iron ion binding"/>
    <property type="evidence" value="ECO:0007669"/>
    <property type="project" value="InterPro"/>
</dbReference>
<keyword evidence="10" id="KW-1133">Transmembrane helix</keyword>
<dbReference type="GO" id="GO:0004497">
    <property type="term" value="F:monooxygenase activity"/>
    <property type="evidence" value="ECO:0007669"/>
    <property type="project" value="UniProtKB-KW"/>
</dbReference>
<dbReference type="Gene3D" id="1.10.630.10">
    <property type="entry name" value="Cytochrome P450"/>
    <property type="match status" value="1"/>
</dbReference>
<dbReference type="InterPro" id="IPR001128">
    <property type="entry name" value="Cyt_P450"/>
</dbReference>
<keyword evidence="3 8" id="KW-0349">Heme</keyword>
<evidence type="ECO:0000256" key="8">
    <source>
        <dbReference type="PIRSR" id="PIRSR602401-1"/>
    </source>
</evidence>
<comment type="cofactor">
    <cofactor evidence="1 8">
        <name>heme</name>
        <dbReference type="ChEBI" id="CHEBI:30413"/>
    </cofactor>
</comment>
<evidence type="ECO:0000256" key="10">
    <source>
        <dbReference type="SAM" id="Phobius"/>
    </source>
</evidence>
<keyword evidence="7 9" id="KW-0503">Monooxygenase</keyword>
<dbReference type="PRINTS" id="PR00385">
    <property type="entry name" value="P450"/>
</dbReference>
<evidence type="ECO:0000313" key="11">
    <source>
        <dbReference type="EnsemblPlants" id="Kaladp0040s0357.1.v1.1.CDS.1"/>
    </source>
</evidence>
<dbReference type="GO" id="GO:0020037">
    <property type="term" value="F:heme binding"/>
    <property type="evidence" value="ECO:0007669"/>
    <property type="project" value="InterPro"/>
</dbReference>
<evidence type="ECO:0000256" key="6">
    <source>
        <dbReference type="ARBA" id="ARBA00023004"/>
    </source>
</evidence>
<name>A0A7N0TMR6_KALFE</name>
<feature type="binding site" description="axial binding residue" evidence="8">
    <location>
        <position position="463"/>
    </location>
    <ligand>
        <name>heme</name>
        <dbReference type="ChEBI" id="CHEBI:30413"/>
    </ligand>
    <ligandPart>
        <name>Fe</name>
        <dbReference type="ChEBI" id="CHEBI:18248"/>
    </ligandPart>
</feature>